<evidence type="ECO:0000313" key="3">
    <source>
        <dbReference type="Proteomes" id="UP000565711"/>
    </source>
</evidence>
<reference evidence="2 3" key="1">
    <citation type="submission" date="2020-04" db="EMBL/GenBank/DDBJ databases">
        <title>MicrobeNet Type strains.</title>
        <authorList>
            <person name="Nicholson A.C."/>
        </authorList>
    </citation>
    <scope>NUCLEOTIDE SEQUENCE [LARGE SCALE GENOMIC DNA]</scope>
    <source>
        <strain evidence="2 3">JCM 12354</strain>
    </source>
</reference>
<dbReference type="PANTHER" id="PTHR43319:SF3">
    <property type="entry name" value="BETA-LACTAMASE-RELATED DOMAIN-CONTAINING PROTEIN"/>
    <property type="match status" value="1"/>
</dbReference>
<evidence type="ECO:0000259" key="1">
    <source>
        <dbReference type="Pfam" id="PF00144"/>
    </source>
</evidence>
<organism evidence="2 3">
    <name type="scientific">Nocardia vermiculata</name>
    <dbReference type="NCBI Taxonomy" id="257274"/>
    <lineage>
        <taxon>Bacteria</taxon>
        <taxon>Bacillati</taxon>
        <taxon>Actinomycetota</taxon>
        <taxon>Actinomycetes</taxon>
        <taxon>Mycobacteriales</taxon>
        <taxon>Nocardiaceae</taxon>
        <taxon>Nocardia</taxon>
    </lineage>
</organism>
<dbReference type="PANTHER" id="PTHR43319">
    <property type="entry name" value="BETA-LACTAMASE-RELATED"/>
    <property type="match status" value="1"/>
</dbReference>
<dbReference type="Pfam" id="PF00144">
    <property type="entry name" value="Beta-lactamase"/>
    <property type="match status" value="1"/>
</dbReference>
<evidence type="ECO:0000313" key="2">
    <source>
        <dbReference type="EMBL" id="NKY52209.1"/>
    </source>
</evidence>
<dbReference type="RefSeq" id="WP_067876118.1">
    <property type="nucleotide sequence ID" value="NZ_JAAXOP010000010.1"/>
</dbReference>
<dbReference type="InterPro" id="IPR001466">
    <property type="entry name" value="Beta-lactam-related"/>
</dbReference>
<comment type="caution">
    <text evidence="2">The sequence shown here is derived from an EMBL/GenBank/DDBJ whole genome shotgun (WGS) entry which is preliminary data.</text>
</comment>
<dbReference type="InterPro" id="IPR012338">
    <property type="entry name" value="Beta-lactam/transpept-like"/>
</dbReference>
<name>A0A846Y6A0_9NOCA</name>
<dbReference type="Proteomes" id="UP000565711">
    <property type="component" value="Unassembled WGS sequence"/>
</dbReference>
<proteinExistence type="predicted"/>
<accession>A0A846Y6A0</accession>
<feature type="domain" description="Beta-lactamase-related" evidence="1">
    <location>
        <begin position="15"/>
        <end position="365"/>
    </location>
</feature>
<sequence length="381" mass="41222">MTSAGLCQEQFAPVRELFDRQLSSGAETGAALCVIRDGEPVVDLWGGYADAAREKRWESDTLVNVFSITKTMTALSALLLIDRGELDPRRPVAHYWPEFAAAGKGDIEVRQLLAHTSGVSGWNRPIELADIYDVPAAADRLAAQAPWWEPGTASGYHALDYGHLIDALIRRVTGRSLGRFFAEELAGPSGADFHIGTGAAHFDRIATLVPPPRRVVDRSKLDPDSIAVRTMTSPVLDIAETATPQWRRAELGAVNGHGNARSIARVQSIVSAGGELDGTRILSPRTLDLIFEQQSDGIDLALGLPVRFGIGYGLPHPRATAALPSGRVCWWAGYGGSLVANDLDRRTTVAYCMNRMGPSLLIDERADAYLRAIYAAMEVPL</sequence>
<protein>
    <submittedName>
        <fullName evidence="2">Beta-lactamase family protein</fullName>
    </submittedName>
</protein>
<dbReference type="EMBL" id="JAAXOP010000010">
    <property type="protein sequence ID" value="NKY52209.1"/>
    <property type="molecule type" value="Genomic_DNA"/>
</dbReference>
<dbReference type="InterPro" id="IPR052907">
    <property type="entry name" value="Beta-lactamase/esterase"/>
</dbReference>
<keyword evidence="3" id="KW-1185">Reference proteome</keyword>
<gene>
    <name evidence="2" type="ORF">HGA08_18485</name>
</gene>
<dbReference type="Gene3D" id="3.40.710.10">
    <property type="entry name" value="DD-peptidase/beta-lactamase superfamily"/>
    <property type="match status" value="1"/>
</dbReference>
<dbReference type="AlphaFoldDB" id="A0A846Y6A0"/>
<dbReference type="SUPFAM" id="SSF56601">
    <property type="entry name" value="beta-lactamase/transpeptidase-like"/>
    <property type="match status" value="1"/>
</dbReference>